<dbReference type="PRINTS" id="PR00113">
    <property type="entry name" value="ALKPHPHTASE"/>
</dbReference>
<keyword evidence="3" id="KW-0378">Hydrolase</keyword>
<dbReference type="InterPro" id="IPR017946">
    <property type="entry name" value="PLC-like_Pdiesterase_TIM-brl"/>
</dbReference>
<protein>
    <submittedName>
        <fullName evidence="3">Alkaline phosphatase</fullName>
        <ecNumber evidence="3">3.1.3.1</ecNumber>
    </submittedName>
</protein>
<sequence>MKKYFLAIATCFVITSATHVVIGQDNASMSQRFEQLMFADKSAGKLAVAGHSHNDYEQAIPFLTAYHAGMESIEVDLYLSNDSLYAAHDKKDIKEGRTLEKLYLQPLAAEFKRNQNHPFADSTKNLQLLIDFKEDYTRLMAPLLAILNKYNFMFDEKHAAHPVRIVISGSMPPPEKFAEFPTWLRFDGRPNITYTEAQRKYLGMISQDLRAYADWNGKGEPKVSEMQAIMNDSRKAKDWNIPFRLWGTADNANSWLVLEKMGVKWLNTDHPAELQLYLKNLNASRFELPQALETYVPTYKSDGHKSKIKNVILLIGDGMGLGHLQAAIAANHGESNISQMHYIGFSSTTSYSLGNTDSGAGGTAIATGTKTYNGQISVDTSGRALSAIPELLKPLGMRSAIITTGDVSDATPAVFYAKNKDREASEEIMASLFNNQSIDLLIGGAPASYRESAKQRYFKDQLAENGFGLINDISTFEKSADRKLVLFLPDSLTKPVKDGRKPVLSSLLNLTAQKFGKHKDGFFMMAESAQIDWGGHARDLNYVATETLDFDQAVGEALRFADQNGETLVIVTADHETGALSLLDIDRENGKVQANFASNDHSAMFVPVMAYGPHADAFIGFYENTEIFHRLIKLLKEQRN</sequence>
<dbReference type="PANTHER" id="PTHR11596:SF5">
    <property type="entry name" value="ALKALINE PHOSPHATASE"/>
    <property type="match status" value="1"/>
</dbReference>
<dbReference type="CDD" id="cd16012">
    <property type="entry name" value="ALP"/>
    <property type="match status" value="1"/>
</dbReference>
<proteinExistence type="inferred from homology"/>
<dbReference type="SMART" id="SM00098">
    <property type="entry name" value="alkPPc"/>
    <property type="match status" value="1"/>
</dbReference>
<comment type="caution">
    <text evidence="3">The sequence shown here is derived from an EMBL/GenBank/DDBJ whole genome shotgun (WGS) entry which is preliminary data.</text>
</comment>
<dbReference type="SUPFAM" id="SSF53649">
    <property type="entry name" value="Alkaline phosphatase-like"/>
    <property type="match status" value="1"/>
</dbReference>
<evidence type="ECO:0000313" key="3">
    <source>
        <dbReference type="EMBL" id="MFD2598996.1"/>
    </source>
</evidence>
<evidence type="ECO:0000313" key="4">
    <source>
        <dbReference type="Proteomes" id="UP001597393"/>
    </source>
</evidence>
<dbReference type="Proteomes" id="UP001597393">
    <property type="component" value="Unassembled WGS sequence"/>
</dbReference>
<dbReference type="EMBL" id="JBHUMA010000006">
    <property type="protein sequence ID" value="MFD2598996.1"/>
    <property type="molecule type" value="Genomic_DNA"/>
</dbReference>
<name>A0ABW5NIQ2_9SPHI</name>
<dbReference type="SUPFAM" id="SSF51695">
    <property type="entry name" value="PLC-like phosphodiesterases"/>
    <property type="match status" value="1"/>
</dbReference>
<keyword evidence="1" id="KW-0597">Phosphoprotein</keyword>
<evidence type="ECO:0000256" key="2">
    <source>
        <dbReference type="RuleBase" id="RU003946"/>
    </source>
</evidence>
<evidence type="ECO:0000256" key="1">
    <source>
        <dbReference type="ARBA" id="ARBA00022553"/>
    </source>
</evidence>
<organism evidence="3 4">
    <name type="scientific">Sphingobacterium corticis</name>
    <dbReference type="NCBI Taxonomy" id="1812823"/>
    <lineage>
        <taxon>Bacteria</taxon>
        <taxon>Pseudomonadati</taxon>
        <taxon>Bacteroidota</taxon>
        <taxon>Sphingobacteriia</taxon>
        <taxon>Sphingobacteriales</taxon>
        <taxon>Sphingobacteriaceae</taxon>
        <taxon>Sphingobacterium</taxon>
    </lineage>
</organism>
<gene>
    <name evidence="3" type="ORF">ACFSQ3_08525</name>
</gene>
<dbReference type="EC" id="3.1.3.1" evidence="3"/>
<reference evidence="4" key="1">
    <citation type="journal article" date="2019" name="Int. J. Syst. Evol. Microbiol.">
        <title>The Global Catalogue of Microorganisms (GCM) 10K type strain sequencing project: providing services to taxonomists for standard genome sequencing and annotation.</title>
        <authorList>
            <consortium name="The Broad Institute Genomics Platform"/>
            <consortium name="The Broad Institute Genome Sequencing Center for Infectious Disease"/>
            <person name="Wu L."/>
            <person name="Ma J."/>
        </authorList>
    </citation>
    <scope>NUCLEOTIDE SEQUENCE [LARGE SCALE GENOMIC DNA]</scope>
    <source>
        <strain evidence="4">KCTC 42248</strain>
    </source>
</reference>
<dbReference type="InterPro" id="IPR001952">
    <property type="entry name" value="Alkaline_phosphatase"/>
</dbReference>
<comment type="similarity">
    <text evidence="2">Belongs to the alkaline phosphatase family.</text>
</comment>
<keyword evidence="4" id="KW-1185">Reference proteome</keyword>
<accession>A0ABW5NIQ2</accession>
<dbReference type="Gene3D" id="3.40.720.10">
    <property type="entry name" value="Alkaline Phosphatase, subunit A"/>
    <property type="match status" value="1"/>
</dbReference>
<dbReference type="InterPro" id="IPR017850">
    <property type="entry name" value="Alkaline_phosphatase_core_sf"/>
</dbReference>
<dbReference type="GO" id="GO:0004035">
    <property type="term" value="F:alkaline phosphatase activity"/>
    <property type="evidence" value="ECO:0007669"/>
    <property type="project" value="UniProtKB-EC"/>
</dbReference>
<dbReference type="RefSeq" id="WP_380869124.1">
    <property type="nucleotide sequence ID" value="NZ_JBHUMA010000006.1"/>
</dbReference>
<dbReference type="PANTHER" id="PTHR11596">
    <property type="entry name" value="ALKALINE PHOSPHATASE"/>
    <property type="match status" value="1"/>
</dbReference>
<dbReference type="Pfam" id="PF00245">
    <property type="entry name" value="Alk_phosphatase"/>
    <property type="match status" value="1"/>
</dbReference>